<keyword evidence="4" id="KW-1185">Reference proteome</keyword>
<dbReference type="SUPFAM" id="SSF52540">
    <property type="entry name" value="P-loop containing nucleoside triphosphate hydrolases"/>
    <property type="match status" value="1"/>
</dbReference>
<evidence type="ECO:0000313" key="4">
    <source>
        <dbReference type="Proteomes" id="UP000077603"/>
    </source>
</evidence>
<accession>A0A172Y5D2</accession>
<reference evidence="3 4" key="1">
    <citation type="journal article" date="2014" name="Genome Announc.">
        <title>Genome Sequence of a Promising Hydrogen-Producing Facultative Anaerobic Bacterium, Brevundimonas naejangsanensis Strain B1.</title>
        <authorList>
            <person name="Su H."/>
            <person name="Zhang T."/>
            <person name="Bao M."/>
            <person name="Jiang Y."/>
            <person name="Wang Y."/>
            <person name="Tan T."/>
        </authorList>
    </citation>
    <scope>NUCLEOTIDE SEQUENCE [LARGE SCALE GENOMIC DNA]</scope>
    <source>
        <strain evidence="3 4">B1</strain>
    </source>
</reference>
<dbReference type="EMBL" id="CP015614">
    <property type="protein sequence ID" value="ANF54275.1"/>
    <property type="molecule type" value="Genomic_DNA"/>
</dbReference>
<dbReference type="STRING" id="588932.DA69_05695"/>
<evidence type="ECO:0000313" key="3">
    <source>
        <dbReference type="EMBL" id="ANF54275.1"/>
    </source>
</evidence>
<organism evidence="3 4">
    <name type="scientific">Brevundimonas naejangsanensis</name>
    <dbReference type="NCBI Taxonomy" id="588932"/>
    <lineage>
        <taxon>Bacteria</taxon>
        <taxon>Pseudomonadati</taxon>
        <taxon>Pseudomonadota</taxon>
        <taxon>Alphaproteobacteria</taxon>
        <taxon>Caulobacterales</taxon>
        <taxon>Caulobacteraceae</taxon>
        <taxon>Brevundimonas</taxon>
    </lineage>
</organism>
<dbReference type="SUPFAM" id="SSF75712">
    <property type="entry name" value="Rad50 coiled-coil Zn hook"/>
    <property type="match status" value="1"/>
</dbReference>
<dbReference type="Pfam" id="PF02463">
    <property type="entry name" value="SMC_N"/>
    <property type="match status" value="1"/>
</dbReference>
<gene>
    <name evidence="3" type="ORF">DA69_05695</name>
</gene>
<feature type="domain" description="RecF/RecN/SMC N-terminal" evidence="2">
    <location>
        <begin position="5"/>
        <end position="759"/>
    </location>
</feature>
<dbReference type="OrthoDB" id="9795626at2"/>
<evidence type="ECO:0000259" key="2">
    <source>
        <dbReference type="Pfam" id="PF02463"/>
    </source>
</evidence>
<dbReference type="AlphaFoldDB" id="A0A172Y5D2"/>
<dbReference type="KEGG" id="bne:DA69_05695"/>
<feature type="coiled-coil region" evidence="1">
    <location>
        <begin position="547"/>
        <end position="608"/>
    </location>
</feature>
<dbReference type="eggNOG" id="COG0419">
    <property type="taxonomic scope" value="Bacteria"/>
</dbReference>
<dbReference type="Gene3D" id="3.40.50.300">
    <property type="entry name" value="P-loop containing nucleotide triphosphate hydrolases"/>
    <property type="match status" value="2"/>
</dbReference>
<protein>
    <recommendedName>
        <fullName evidence="2">RecF/RecN/SMC N-terminal domain-containing protein</fullName>
    </recommendedName>
</protein>
<dbReference type="InterPro" id="IPR003395">
    <property type="entry name" value="RecF/RecN/SMC_N"/>
</dbReference>
<name>A0A172Y5D2_9CAUL</name>
<dbReference type="RefSeq" id="WP_025977026.1">
    <property type="nucleotide sequence ID" value="NZ_CAXORD010000041.1"/>
</dbReference>
<dbReference type="PANTHER" id="PTHR32114:SF2">
    <property type="entry name" value="ABC TRANSPORTER ABCH.3"/>
    <property type="match status" value="1"/>
</dbReference>
<proteinExistence type="predicted"/>
<sequence length="808" mass="87436">MTPRLKNLVLNDFRSLKGPVVVPLDAQVVLVHGSNGMGKTSVLTGIELGLTGQISHLAEAGKPYQSHMAHVDVGHGSIELQTTAALDGGRTSGSVTFGETFTAAPLLDPEQAKFFANRCYLPQTALSRLLELYDDQSTGSSSRLTQFVNELLGLDPLDALIDGLMSAHNVTRIRNVVPEYRRFEGLVNGVNQDIDAIRKNAELAEANWKERRSALDDLLNEVDPLLELPEDLEERRGFEMDSGLEEAELGLVGRLQANLDRVRQAWAQRGEGDPAARRAELEQTLDATSKRLAEWQTTDGARFADIETLLAPILPDLPPFATDPMKARDQAETRARAETVRCQALLTLAKTAADTLTAVKATIQRANVRIAEIDAELAKSAADAQSLAKALASVAPHVHDETCPVCARDFQEEKKGSLSAFIASRIADLTSEASRLQSLATERAAESKRLAEAQRQQLSSERELLPEQERADLASRIPKLNGALVDLAAMTVNARVGASIMNDLASARSRLNAMNRIQDDTASAVAGADQIVRDITSTELAAYPTVAEAFEVAASTLSQRAEQAEADLSARSRARSLLSMEVEAAARLKRLRAELAVQEAKAVRIAAASQTANARRLTSRAVADAADKIRSSLVTTVFNTSLNNRWRDLFVRLAPTENFVPAFELKTVKGKTEAHLKTLHRSGVGYGNPGAMLSQGNLNTAALTLFLALHLSVPAKQPWLILDDPVQSMDDVHIAQFAALLRTLSKRLGRQIVIAVHERALFDYLALELSPAFSGDSLLTVEITRGPDGMSSADPKGFGFETDQAIAA</sequence>
<keyword evidence="1" id="KW-0175">Coiled coil</keyword>
<dbReference type="Proteomes" id="UP000077603">
    <property type="component" value="Chromosome"/>
</dbReference>
<dbReference type="InterPro" id="IPR027417">
    <property type="entry name" value="P-loop_NTPase"/>
</dbReference>
<dbReference type="PANTHER" id="PTHR32114">
    <property type="entry name" value="ABC TRANSPORTER ABCH.3"/>
    <property type="match status" value="1"/>
</dbReference>
<evidence type="ECO:0000256" key="1">
    <source>
        <dbReference type="SAM" id="Coils"/>
    </source>
</evidence>